<dbReference type="Pfam" id="PF00486">
    <property type="entry name" value="Trans_reg_C"/>
    <property type="match status" value="1"/>
</dbReference>
<dbReference type="SMART" id="SM01043">
    <property type="entry name" value="BTAD"/>
    <property type="match status" value="1"/>
</dbReference>
<evidence type="ECO:0000256" key="1">
    <source>
        <dbReference type="ARBA" id="ARBA00005820"/>
    </source>
</evidence>
<accession>A0ABP5PJL6</accession>
<dbReference type="Gene3D" id="1.10.10.10">
    <property type="entry name" value="Winged helix-like DNA-binding domain superfamily/Winged helix DNA-binding domain"/>
    <property type="match status" value="1"/>
</dbReference>
<feature type="domain" description="OmpR/PhoB-type" evidence="7">
    <location>
        <begin position="11"/>
        <end position="115"/>
    </location>
</feature>
<keyword evidence="3 6" id="KW-0238">DNA-binding</keyword>
<dbReference type="Pfam" id="PF03704">
    <property type="entry name" value="BTAD"/>
    <property type="match status" value="1"/>
</dbReference>
<proteinExistence type="inferred from homology"/>
<comment type="similarity">
    <text evidence="1">Belongs to the AfsR/DnrI/RedD regulatory family.</text>
</comment>
<dbReference type="Proteomes" id="UP001499843">
    <property type="component" value="Unassembled WGS sequence"/>
</dbReference>
<keyword evidence="2" id="KW-0805">Transcription regulation</keyword>
<evidence type="ECO:0000313" key="8">
    <source>
        <dbReference type="EMBL" id="GAA2211774.1"/>
    </source>
</evidence>
<feature type="repeat" description="TPR" evidence="5">
    <location>
        <begin position="853"/>
        <end position="886"/>
    </location>
</feature>
<gene>
    <name evidence="8" type="ORF">GCM10009850_072340</name>
</gene>
<keyword evidence="9" id="KW-1185">Reference proteome</keyword>
<sequence length="951" mass="103929">MPILFPAPPGKGADDLGQAPHFRLLGPVGIWQGDHRLGPAAAQQRTVLAMLLLEAGRPVPVDRLIMSLWGADPPSLARNAVQGCVSRIRRVLVSAGMGAPQAVLTTSPQGYCLAADRKTIDLHRFRDLVGLAGRCEPAKAHELLCSGLRLWRGAPLPDVAGSWLPDIVAPNLEEERLAALERRIALDLLLGRHWEIVDEVSALVADFPLRERLACLLLSAMHRCGRRVDALSTFQRVRKRFVEEFGIEPGEELQRAHRAILDGQEPPLEQALPPATPGVVPRQLPARVAHFTGRQAELAALDSLLPAGDEGPSRAVPVGVIIGTGGIGKTALAVHWAHQVADRFQDGHVYVDLRGFGPAARPLSPVEVLRILLGVLKVPDHQIPAAFQAQVGLYRSLLAGRRMLILLDNARDSSQVHHLLPTSPGCLTLVTSRVELTDLITVHGARRVSLTPFPDVQAGELLERCLGEEYVAAQRESVADVIRRCAGLPLALTILAARAAARPGFPLASLLPDLGLDAFDGGEPRSDVRSVFSWSYRALTPEAARLFRLLGLREGLEIDTAAAANLADVPVPRTRRLLAELHRTQLLNEAAPGRYTSHDLLWTYAREQAHAEDSPAERHAAFRRLLDHYLHAALNGNQRLQSYHRTPLTPPVTQSAVVPQTFADRRQALAWFRRERRTLLMTIRKAAAVNLDTHVWQLAYAMRLFLYQQGHFNDQVSVSRIALAAATRQADRAGQAHAHFGLGQAYVELMNTAAAHTHLLAAIDLYREVSDELGQANVHAFLGRLGADGDLDAISHAEQALALVRAAGHRAEEARCLNNIGWIHAQRGEHQQALRHCAEALAIQQELGHPGQAYSLDSLGYISLRLGHHEQAIGYYERALALFSDEQRFKQTETLLALADAQISAHHLAAALGTLRRARALLDELDPAGTMPLRTKLSELVTLAAVQGRRT</sequence>
<dbReference type="InterPro" id="IPR001867">
    <property type="entry name" value="OmpR/PhoB-type_DNA-bd"/>
</dbReference>
<dbReference type="PANTHER" id="PTHR35807">
    <property type="entry name" value="TRANSCRIPTIONAL REGULATOR REDD-RELATED"/>
    <property type="match status" value="1"/>
</dbReference>
<dbReference type="InterPro" id="IPR051677">
    <property type="entry name" value="AfsR-DnrI-RedD_regulator"/>
</dbReference>
<dbReference type="PROSITE" id="PS50005">
    <property type="entry name" value="TPR"/>
    <property type="match status" value="1"/>
</dbReference>
<evidence type="ECO:0000313" key="9">
    <source>
        <dbReference type="Proteomes" id="UP001499843"/>
    </source>
</evidence>
<evidence type="ECO:0000256" key="6">
    <source>
        <dbReference type="PROSITE-ProRule" id="PRU01091"/>
    </source>
</evidence>
<evidence type="ECO:0000256" key="5">
    <source>
        <dbReference type="PROSITE-ProRule" id="PRU00339"/>
    </source>
</evidence>
<dbReference type="CDD" id="cd15831">
    <property type="entry name" value="BTAD"/>
    <property type="match status" value="1"/>
</dbReference>
<dbReference type="EMBL" id="BAAAQX010000022">
    <property type="protein sequence ID" value="GAA2211774.1"/>
    <property type="molecule type" value="Genomic_DNA"/>
</dbReference>
<protein>
    <submittedName>
        <fullName evidence="8">BTAD domain-containing putative transcriptional regulator</fullName>
    </submittedName>
</protein>
<keyword evidence="4" id="KW-0804">Transcription</keyword>
<dbReference type="SMART" id="SM00028">
    <property type="entry name" value="TPR"/>
    <property type="match status" value="3"/>
</dbReference>
<dbReference type="SUPFAM" id="SSF52540">
    <property type="entry name" value="P-loop containing nucleoside triphosphate hydrolases"/>
    <property type="match status" value="1"/>
</dbReference>
<comment type="caution">
    <text evidence="8">The sequence shown here is derived from an EMBL/GenBank/DDBJ whole genome shotgun (WGS) entry which is preliminary data.</text>
</comment>
<dbReference type="RefSeq" id="WP_344484994.1">
    <property type="nucleotide sequence ID" value="NZ_BAAAQX010000022.1"/>
</dbReference>
<dbReference type="PANTHER" id="PTHR35807:SF1">
    <property type="entry name" value="TRANSCRIPTIONAL REGULATOR REDD"/>
    <property type="match status" value="1"/>
</dbReference>
<feature type="DNA-binding region" description="OmpR/PhoB-type" evidence="6">
    <location>
        <begin position="11"/>
        <end position="115"/>
    </location>
</feature>
<name>A0ABP5PJL6_9ACTN</name>
<dbReference type="InterPro" id="IPR027417">
    <property type="entry name" value="P-loop_NTPase"/>
</dbReference>
<dbReference type="Pfam" id="PF13424">
    <property type="entry name" value="TPR_12"/>
    <property type="match status" value="1"/>
</dbReference>
<evidence type="ECO:0000256" key="3">
    <source>
        <dbReference type="ARBA" id="ARBA00023125"/>
    </source>
</evidence>
<dbReference type="Gene3D" id="3.40.50.300">
    <property type="entry name" value="P-loop containing nucleotide triphosphate hydrolases"/>
    <property type="match status" value="1"/>
</dbReference>
<organism evidence="8 9">
    <name type="scientific">Nonomuraea monospora</name>
    <dbReference type="NCBI Taxonomy" id="568818"/>
    <lineage>
        <taxon>Bacteria</taxon>
        <taxon>Bacillati</taxon>
        <taxon>Actinomycetota</taxon>
        <taxon>Actinomycetes</taxon>
        <taxon>Streptosporangiales</taxon>
        <taxon>Streptosporangiaceae</taxon>
        <taxon>Nonomuraea</taxon>
    </lineage>
</organism>
<dbReference type="InterPro" id="IPR005158">
    <property type="entry name" value="BTAD"/>
</dbReference>
<dbReference type="Gene3D" id="1.25.40.10">
    <property type="entry name" value="Tetratricopeptide repeat domain"/>
    <property type="match status" value="2"/>
</dbReference>
<dbReference type="PROSITE" id="PS51755">
    <property type="entry name" value="OMPR_PHOB"/>
    <property type="match status" value="1"/>
</dbReference>
<dbReference type="SUPFAM" id="SSF48452">
    <property type="entry name" value="TPR-like"/>
    <property type="match status" value="2"/>
</dbReference>
<dbReference type="SUPFAM" id="SSF46894">
    <property type="entry name" value="C-terminal effector domain of the bipartite response regulators"/>
    <property type="match status" value="1"/>
</dbReference>
<dbReference type="InterPro" id="IPR036388">
    <property type="entry name" value="WH-like_DNA-bd_sf"/>
</dbReference>
<evidence type="ECO:0000256" key="4">
    <source>
        <dbReference type="ARBA" id="ARBA00023163"/>
    </source>
</evidence>
<dbReference type="InterPro" id="IPR019734">
    <property type="entry name" value="TPR_rpt"/>
</dbReference>
<reference evidence="9" key="1">
    <citation type="journal article" date="2019" name="Int. J. Syst. Evol. Microbiol.">
        <title>The Global Catalogue of Microorganisms (GCM) 10K type strain sequencing project: providing services to taxonomists for standard genome sequencing and annotation.</title>
        <authorList>
            <consortium name="The Broad Institute Genomics Platform"/>
            <consortium name="The Broad Institute Genome Sequencing Center for Infectious Disease"/>
            <person name="Wu L."/>
            <person name="Ma J."/>
        </authorList>
    </citation>
    <scope>NUCLEOTIDE SEQUENCE [LARGE SCALE GENOMIC DNA]</scope>
    <source>
        <strain evidence="9">JCM 16114</strain>
    </source>
</reference>
<evidence type="ECO:0000259" key="7">
    <source>
        <dbReference type="PROSITE" id="PS51755"/>
    </source>
</evidence>
<dbReference type="InterPro" id="IPR016032">
    <property type="entry name" value="Sig_transdc_resp-reg_C-effctor"/>
</dbReference>
<dbReference type="PRINTS" id="PR00364">
    <property type="entry name" value="DISEASERSIST"/>
</dbReference>
<keyword evidence="5" id="KW-0802">TPR repeat</keyword>
<evidence type="ECO:0000256" key="2">
    <source>
        <dbReference type="ARBA" id="ARBA00023015"/>
    </source>
</evidence>
<dbReference type="InterPro" id="IPR011990">
    <property type="entry name" value="TPR-like_helical_dom_sf"/>
</dbReference>
<dbReference type="SMART" id="SM00862">
    <property type="entry name" value="Trans_reg_C"/>
    <property type="match status" value="1"/>
</dbReference>